<dbReference type="AlphaFoldDB" id="A0A1L7WUG1"/>
<keyword evidence="6" id="KW-0408">Iron</keyword>
<dbReference type="GO" id="GO:0016020">
    <property type="term" value="C:membrane"/>
    <property type="evidence" value="ECO:0007669"/>
    <property type="project" value="UniProtKB-SubCell"/>
</dbReference>
<evidence type="ECO:0000256" key="6">
    <source>
        <dbReference type="ARBA" id="ARBA00023004"/>
    </source>
</evidence>
<dbReference type="InterPro" id="IPR034804">
    <property type="entry name" value="SQR/QFR_C/D"/>
</dbReference>
<dbReference type="PANTHER" id="PTHR10978:SF5">
    <property type="entry name" value="SUCCINATE DEHYDROGENASE CYTOCHROME B560 SUBUNIT, MITOCHONDRIAL"/>
    <property type="match status" value="1"/>
</dbReference>
<protein>
    <submittedName>
        <fullName evidence="9">Related to cytochrome b-large subunit</fullName>
    </submittedName>
</protein>
<organism evidence="9 10">
    <name type="scientific">Phialocephala subalpina</name>
    <dbReference type="NCBI Taxonomy" id="576137"/>
    <lineage>
        <taxon>Eukaryota</taxon>
        <taxon>Fungi</taxon>
        <taxon>Dikarya</taxon>
        <taxon>Ascomycota</taxon>
        <taxon>Pezizomycotina</taxon>
        <taxon>Leotiomycetes</taxon>
        <taxon>Helotiales</taxon>
        <taxon>Mollisiaceae</taxon>
        <taxon>Phialocephala</taxon>
        <taxon>Phialocephala fortinii species complex</taxon>
    </lineage>
</organism>
<dbReference type="GO" id="GO:0005739">
    <property type="term" value="C:mitochondrion"/>
    <property type="evidence" value="ECO:0007669"/>
    <property type="project" value="GOC"/>
</dbReference>
<evidence type="ECO:0000256" key="8">
    <source>
        <dbReference type="SAM" id="Phobius"/>
    </source>
</evidence>
<sequence>MLAQRAAQQSLRRLAASQPSMLSQMVFRNTMAPLAVSSSVLARRPTSTSTIQTQKLTPADSYEILVAQRKNRPNSPHLQIYKWQITAVMSIMNRFTGSVLSAGFYVFGLSYLVSPLLGWSLDSASMAAAFAAWPVALKVLAKFAVAMPFTFHSFNGVRHLVWDMGKQFTNQQVIRTGLFTTGIATVSALALALFV</sequence>
<dbReference type="GO" id="GO:0006121">
    <property type="term" value="P:mitochondrial electron transport, succinate to ubiquinone"/>
    <property type="evidence" value="ECO:0007669"/>
    <property type="project" value="TreeGrafter"/>
</dbReference>
<keyword evidence="3 8" id="KW-0812">Transmembrane</keyword>
<dbReference type="Gene3D" id="1.20.1300.10">
    <property type="entry name" value="Fumarate reductase/succinate dehydrogenase, transmembrane subunit"/>
    <property type="match status" value="1"/>
</dbReference>
<dbReference type="GO" id="GO:0046872">
    <property type="term" value="F:metal ion binding"/>
    <property type="evidence" value="ECO:0007669"/>
    <property type="project" value="UniProtKB-KW"/>
</dbReference>
<proteinExistence type="predicted"/>
<dbReference type="OrthoDB" id="588261at2759"/>
<dbReference type="PANTHER" id="PTHR10978">
    <property type="entry name" value="SUCCINATE DEHYDROGENASE CYTOCHROME B560 SUBUNIT"/>
    <property type="match status" value="1"/>
</dbReference>
<gene>
    <name evidence="9" type="ORF">PAC_06313</name>
</gene>
<dbReference type="CDD" id="cd03499">
    <property type="entry name" value="SQR_TypeC_SdhC"/>
    <property type="match status" value="1"/>
</dbReference>
<evidence type="ECO:0000313" key="9">
    <source>
        <dbReference type="EMBL" id="CZR56425.1"/>
    </source>
</evidence>
<dbReference type="Proteomes" id="UP000184330">
    <property type="component" value="Unassembled WGS sequence"/>
</dbReference>
<keyword evidence="5 8" id="KW-1133">Transmembrane helix</keyword>
<evidence type="ECO:0000256" key="1">
    <source>
        <dbReference type="ARBA" id="ARBA00004141"/>
    </source>
</evidence>
<dbReference type="InterPro" id="IPR000701">
    <property type="entry name" value="SuccDH_FuR_B_TM-su"/>
</dbReference>
<evidence type="ECO:0000256" key="3">
    <source>
        <dbReference type="ARBA" id="ARBA00022692"/>
    </source>
</evidence>
<keyword evidence="4" id="KW-0479">Metal-binding</keyword>
<feature type="transmembrane region" description="Helical" evidence="8">
    <location>
        <begin position="172"/>
        <end position="194"/>
    </location>
</feature>
<dbReference type="InterPro" id="IPR018495">
    <property type="entry name" value="Succ_DH_cyt_bsu_CS"/>
</dbReference>
<feature type="transmembrane region" description="Helical" evidence="8">
    <location>
        <begin position="127"/>
        <end position="151"/>
    </location>
</feature>
<dbReference type="SUPFAM" id="SSF81343">
    <property type="entry name" value="Fumarate reductase respiratory complex transmembrane subunits"/>
    <property type="match status" value="1"/>
</dbReference>
<dbReference type="STRING" id="576137.A0A1L7WUG1"/>
<dbReference type="NCBIfam" id="TIGR02970">
    <property type="entry name" value="succ_dehyd_cytB"/>
    <property type="match status" value="1"/>
</dbReference>
<dbReference type="PROSITE" id="PS01001">
    <property type="entry name" value="SDH_CYT_2"/>
    <property type="match status" value="1"/>
</dbReference>
<reference evidence="9 10" key="1">
    <citation type="submission" date="2016-03" db="EMBL/GenBank/DDBJ databases">
        <authorList>
            <person name="Ploux O."/>
        </authorList>
    </citation>
    <scope>NUCLEOTIDE SEQUENCE [LARGE SCALE GENOMIC DNA]</scope>
    <source>
        <strain evidence="9 10">UAMH 11012</strain>
    </source>
</reference>
<keyword evidence="10" id="KW-1185">Reference proteome</keyword>
<dbReference type="GO" id="GO:0006099">
    <property type="term" value="P:tricarboxylic acid cycle"/>
    <property type="evidence" value="ECO:0007669"/>
    <property type="project" value="InterPro"/>
</dbReference>
<dbReference type="InterPro" id="IPR014314">
    <property type="entry name" value="Succ_DH_cytb556"/>
</dbReference>
<name>A0A1L7WUG1_9HELO</name>
<accession>A0A1L7WUG1</accession>
<evidence type="ECO:0000256" key="7">
    <source>
        <dbReference type="ARBA" id="ARBA00023136"/>
    </source>
</evidence>
<comment type="subcellular location">
    <subcellularLocation>
        <location evidence="1">Membrane</location>
        <topology evidence="1">Multi-pass membrane protein</topology>
    </subcellularLocation>
</comment>
<evidence type="ECO:0000313" key="10">
    <source>
        <dbReference type="Proteomes" id="UP000184330"/>
    </source>
</evidence>
<feature type="transmembrane region" description="Helical" evidence="8">
    <location>
        <begin position="99"/>
        <end position="121"/>
    </location>
</feature>
<dbReference type="GO" id="GO:0009055">
    <property type="term" value="F:electron transfer activity"/>
    <property type="evidence" value="ECO:0007669"/>
    <property type="project" value="InterPro"/>
</dbReference>
<keyword evidence="2" id="KW-0349">Heme</keyword>
<evidence type="ECO:0000256" key="4">
    <source>
        <dbReference type="ARBA" id="ARBA00022723"/>
    </source>
</evidence>
<dbReference type="Pfam" id="PF01127">
    <property type="entry name" value="Sdh_cyt"/>
    <property type="match status" value="1"/>
</dbReference>
<evidence type="ECO:0000256" key="5">
    <source>
        <dbReference type="ARBA" id="ARBA00022989"/>
    </source>
</evidence>
<keyword evidence="7 8" id="KW-0472">Membrane</keyword>
<dbReference type="EMBL" id="FJOG01000008">
    <property type="protein sequence ID" value="CZR56425.1"/>
    <property type="molecule type" value="Genomic_DNA"/>
</dbReference>
<evidence type="ECO:0000256" key="2">
    <source>
        <dbReference type="ARBA" id="ARBA00022617"/>
    </source>
</evidence>